<dbReference type="InterPro" id="IPR039076">
    <property type="entry name" value="DivIC"/>
</dbReference>
<sequence>MNYRLETQTSNRKVIEFQKRRQNQDAEAEVELTPATRRMAERIEVKPSTNSKGRKLVLVMVGLIAIVLAGIPLLQTMSRSAEVAENFEQTQQAHNQAVQQNRVVQQEYLRLQDPEYLAEIARRDYYYAKPGEIIFDLGDAETEADLFQQSLNEEANNGDADSE</sequence>
<dbReference type="GO" id="GO:0051301">
    <property type="term" value="P:cell division"/>
    <property type="evidence" value="ECO:0007669"/>
    <property type="project" value="InterPro"/>
</dbReference>
<dbReference type="EMBL" id="WJQS01000005">
    <property type="protein sequence ID" value="MRI85563.1"/>
    <property type="molecule type" value="Genomic_DNA"/>
</dbReference>
<accession>A0A6I2GYQ9</accession>
<comment type="caution">
    <text evidence="3">The sequence shown here is derived from an EMBL/GenBank/DDBJ whole genome shotgun (WGS) entry which is preliminary data.</text>
</comment>
<dbReference type="RefSeq" id="WP_153832425.1">
    <property type="nucleotide sequence ID" value="NZ_WJQR01000008.1"/>
</dbReference>
<dbReference type="Proteomes" id="UP000440066">
    <property type="component" value="Unassembled WGS sequence"/>
</dbReference>
<reference evidence="4 6" key="1">
    <citation type="submission" date="2019-11" db="EMBL/GenBank/DDBJ databases">
        <title>Characterisation of Fundicoccus ignavus gen. nov. sp. nov., a novel genus of the family Aerococcaceae from bulk tank milk.</title>
        <authorList>
            <person name="Siebert A."/>
            <person name="Huptas C."/>
            <person name="Wenning M."/>
            <person name="Scherer S."/>
            <person name="Doll E.V."/>
        </authorList>
    </citation>
    <scope>NUCLEOTIDE SEQUENCE [LARGE SCALE GENOMIC DNA]</scope>
    <source>
        <strain evidence="4 6">DSM 109652</strain>
    </source>
</reference>
<feature type="transmembrane region" description="Helical" evidence="1">
    <location>
        <begin position="56"/>
        <end position="74"/>
    </location>
</feature>
<dbReference type="EMBL" id="WJQT01000008">
    <property type="protein sequence ID" value="MRJ47353.1"/>
    <property type="molecule type" value="Genomic_DNA"/>
</dbReference>
<dbReference type="Proteomes" id="UP000430975">
    <property type="component" value="Unassembled WGS sequence"/>
</dbReference>
<dbReference type="Pfam" id="PF04977">
    <property type="entry name" value="DivIC"/>
    <property type="match status" value="1"/>
</dbReference>
<dbReference type="EMBL" id="WJQR01000008">
    <property type="protein sequence ID" value="MRI82191.1"/>
    <property type="molecule type" value="Genomic_DNA"/>
</dbReference>
<dbReference type="InterPro" id="IPR007060">
    <property type="entry name" value="FtsL/DivIC"/>
</dbReference>
<keyword evidence="5" id="KW-1185">Reference proteome</keyword>
<keyword evidence="1" id="KW-0472">Membrane</keyword>
<dbReference type="Proteomes" id="UP000469870">
    <property type="component" value="Unassembled WGS sequence"/>
</dbReference>
<evidence type="ECO:0000313" key="2">
    <source>
        <dbReference type="EMBL" id="MRI82191.1"/>
    </source>
</evidence>
<protein>
    <recommendedName>
        <fullName evidence="8">Septum formation initiator family protein</fullName>
    </recommendedName>
</protein>
<reference evidence="5 7" key="2">
    <citation type="submission" date="2019-11" db="EMBL/GenBank/DDBJ databases">
        <title>Characterisation of Fundicoccus ignavus gen. nov. sp. nov., a novel genus of the family Aerococcaceae isolated from bulk tank milk.</title>
        <authorList>
            <person name="Siebert A."/>
            <person name="Huptas C."/>
            <person name="Wenning M."/>
            <person name="Scherer S."/>
            <person name="Doll E.V."/>
        </authorList>
    </citation>
    <scope>NUCLEOTIDE SEQUENCE [LARGE SCALE GENOMIC DNA]</scope>
    <source>
        <strain evidence="2 7">DSM 109653</strain>
        <strain evidence="3 5">WS4759</strain>
    </source>
</reference>
<dbReference type="AlphaFoldDB" id="A0A6I2GYQ9"/>
<keyword evidence="1" id="KW-1133">Transmembrane helix</keyword>
<evidence type="ECO:0000256" key="1">
    <source>
        <dbReference type="SAM" id="Phobius"/>
    </source>
</evidence>
<evidence type="ECO:0000313" key="3">
    <source>
        <dbReference type="EMBL" id="MRI85563.1"/>
    </source>
</evidence>
<evidence type="ECO:0000313" key="6">
    <source>
        <dbReference type="Proteomes" id="UP000440066"/>
    </source>
</evidence>
<evidence type="ECO:0000313" key="4">
    <source>
        <dbReference type="EMBL" id="MRJ47353.1"/>
    </source>
</evidence>
<dbReference type="PANTHER" id="PTHR40027">
    <property type="entry name" value="CELL DIVISION PROTEIN DIVIC"/>
    <property type="match status" value="1"/>
</dbReference>
<evidence type="ECO:0000313" key="5">
    <source>
        <dbReference type="Proteomes" id="UP000430975"/>
    </source>
</evidence>
<proteinExistence type="predicted"/>
<gene>
    <name evidence="4" type="ORF">GF867_07235</name>
    <name evidence="3" type="ORF">GIY09_06680</name>
    <name evidence="2" type="ORF">GIY11_09250</name>
</gene>
<dbReference type="PANTHER" id="PTHR40027:SF1">
    <property type="entry name" value="CELL DIVISION PROTEIN DIVIC"/>
    <property type="match status" value="1"/>
</dbReference>
<organism evidence="3 5">
    <name type="scientific">Fundicoccus ignavus</name>
    <dbReference type="NCBI Taxonomy" id="2664442"/>
    <lineage>
        <taxon>Bacteria</taxon>
        <taxon>Bacillati</taxon>
        <taxon>Bacillota</taxon>
        <taxon>Bacilli</taxon>
        <taxon>Lactobacillales</taxon>
        <taxon>Aerococcaceae</taxon>
        <taxon>Fundicoccus</taxon>
    </lineage>
</organism>
<name>A0A6I2GYQ9_9LACT</name>
<evidence type="ECO:0008006" key="8">
    <source>
        <dbReference type="Google" id="ProtNLM"/>
    </source>
</evidence>
<evidence type="ECO:0000313" key="7">
    <source>
        <dbReference type="Proteomes" id="UP000469870"/>
    </source>
</evidence>
<keyword evidence="1" id="KW-0812">Transmembrane</keyword>